<dbReference type="GO" id="GO:0008049">
    <property type="term" value="P:male courtship behavior"/>
    <property type="evidence" value="ECO:0007669"/>
    <property type="project" value="TreeGrafter"/>
</dbReference>
<protein>
    <submittedName>
        <fullName evidence="10">Uncharacterized protein LOC107268600</fullName>
    </submittedName>
</protein>
<feature type="transmembrane region" description="Helical" evidence="8">
    <location>
        <begin position="149"/>
        <end position="169"/>
    </location>
</feature>
<evidence type="ECO:0000256" key="3">
    <source>
        <dbReference type="ARBA" id="ARBA00022692"/>
    </source>
</evidence>
<dbReference type="AlphaFoldDB" id="A0AAJ7RIN1"/>
<evidence type="ECO:0000256" key="7">
    <source>
        <dbReference type="ARBA" id="ARBA00023224"/>
    </source>
</evidence>
<keyword evidence="3 8" id="KW-0812">Transmembrane</keyword>
<feature type="transmembrane region" description="Helical" evidence="8">
    <location>
        <begin position="883"/>
        <end position="902"/>
    </location>
</feature>
<name>A0AAJ7RIN1_CEPCN</name>
<keyword evidence="9" id="KW-1185">Reference proteome</keyword>
<keyword evidence="2" id="KW-1003">Cell membrane</keyword>
<keyword evidence="7" id="KW-0807">Transducer</keyword>
<dbReference type="GeneID" id="107268600"/>
<feature type="transmembrane region" description="Helical" evidence="8">
    <location>
        <begin position="729"/>
        <end position="748"/>
    </location>
</feature>
<reference evidence="10" key="1">
    <citation type="submission" date="2025-08" db="UniProtKB">
        <authorList>
            <consortium name="RefSeq"/>
        </authorList>
    </citation>
    <scope>IDENTIFICATION</scope>
</reference>
<dbReference type="PANTHER" id="PTHR21143:SF133">
    <property type="entry name" value="GUSTATORY AND PHEROMONE RECEPTOR 32A-RELATED"/>
    <property type="match status" value="1"/>
</dbReference>
<feature type="transmembrane region" description="Helical" evidence="8">
    <location>
        <begin position="546"/>
        <end position="563"/>
    </location>
</feature>
<evidence type="ECO:0000313" key="9">
    <source>
        <dbReference type="Proteomes" id="UP000694920"/>
    </source>
</evidence>
<keyword evidence="4 8" id="KW-1133">Transmembrane helix</keyword>
<dbReference type="GO" id="GO:0043025">
    <property type="term" value="C:neuronal cell body"/>
    <property type="evidence" value="ECO:0007669"/>
    <property type="project" value="TreeGrafter"/>
</dbReference>
<feature type="transmembrane region" description="Helical" evidence="8">
    <location>
        <begin position="506"/>
        <end position="526"/>
    </location>
</feature>
<sequence>MHNNEERLDSIRTEITKCFSKVNAISRIFGLSMGPINLSSKRTNYFSWTIYALLNILLVIVWSYLTEFAFQAESETEQNNSYSQTTKVEGKIKHMKLIGSGITIVILILLTPFTRKDLLNSLDELARIDNRLEMEFNFKLDYKKSSARSIHHLLTVMATFLVLFIKIHFSAYYNHIYRKVALWYFLTVYATLTKILIALQFVNLLFNLRDRFLILNSRLKNILPEVQQQDFVRKSFHENCTIYRRLRIAAEIHQDLTEAAGIANKTFGIQMLVDLSYTFMIITSELYVAIMTLRNAWNLAIDYLNCSIVHAIQWICIVAACNSIIRQMRKVIVTVHKISLNSIDFYSHAVAQDFFYKEPHQKFEFTAYGFFTIDSTILTSVVASVTTYLVFLIQFDSFPISGGHQMTFMSFTDQNRDINQSEINWLNKKNSSDNLNKKIRIDVQSSFKRNNRISPIGSDKRMKSRTCDFYFVLERVAWFWRIVGLFPLKMDNGPFHSRKYIRQSPMIAYSILLLLVFLICFSHWLYNCLTLTRSDVSLLNVTLHLRFGWTLVCVLTIISSVLYHSKKFLSAIELLAAQSYVLKNLGCHVDHKKNAMYLQAFLWSTMFIMIPITIYNVIIEADFLQIVPFLWPITQFIVMAHIISVTLFICLVSLVGLHFRSLANNLVTTFARIHHNLCLSRSFVPDITIIGKTPDSQHGVTKHLISLAKVHSNLCNVARSINHIYGWNIVINGLTTFWVLTTALYYTFVELRKGVDHMNFKQLCTHAHWFFIYLIGIALIVTACNWTRNQVRYPKKNYQQLTLSTVIYTKLFKATSAGKFLHQMDLSNTDISFYQSVRRSLLRIIIYLTTNLLSVLQVQSFSLQMHHQKIAFSGAGLFPLDSSLLQSIAAAVTTYLVILIQFESSVRKP</sequence>
<feature type="transmembrane region" description="Helical" evidence="8">
    <location>
        <begin position="97"/>
        <end position="114"/>
    </location>
</feature>
<evidence type="ECO:0000256" key="6">
    <source>
        <dbReference type="ARBA" id="ARBA00023170"/>
    </source>
</evidence>
<proteinExistence type="predicted"/>
<feature type="transmembrane region" description="Helical" evidence="8">
    <location>
        <begin position="600"/>
        <end position="618"/>
    </location>
</feature>
<evidence type="ECO:0000313" key="10">
    <source>
        <dbReference type="RefSeq" id="XP_024941651.1"/>
    </source>
</evidence>
<evidence type="ECO:0000256" key="8">
    <source>
        <dbReference type="SAM" id="Phobius"/>
    </source>
</evidence>
<dbReference type="InterPro" id="IPR013604">
    <property type="entry name" value="7TM_chemorcpt"/>
</dbReference>
<evidence type="ECO:0000256" key="5">
    <source>
        <dbReference type="ARBA" id="ARBA00023136"/>
    </source>
</evidence>
<accession>A0AAJ7RIN1</accession>
<feature type="transmembrane region" description="Helical" evidence="8">
    <location>
        <begin position="181"/>
        <end position="206"/>
    </location>
</feature>
<evidence type="ECO:0000256" key="2">
    <source>
        <dbReference type="ARBA" id="ARBA00022475"/>
    </source>
</evidence>
<keyword evidence="5 8" id="KW-0472">Membrane</keyword>
<evidence type="ECO:0000256" key="1">
    <source>
        <dbReference type="ARBA" id="ARBA00004651"/>
    </source>
</evidence>
<gene>
    <name evidence="10" type="primary">LOC107268600</name>
</gene>
<dbReference type="Pfam" id="PF08395">
    <property type="entry name" value="7tm_7"/>
    <property type="match status" value="3"/>
</dbReference>
<dbReference type="GO" id="GO:0007635">
    <property type="term" value="P:chemosensory behavior"/>
    <property type="evidence" value="ECO:0007669"/>
    <property type="project" value="TreeGrafter"/>
</dbReference>
<feature type="transmembrane region" description="Helical" evidence="8">
    <location>
        <begin position="45"/>
        <end position="65"/>
    </location>
</feature>
<comment type="subcellular location">
    <subcellularLocation>
        <location evidence="1">Cell membrane</location>
        <topology evidence="1">Multi-pass membrane protein</topology>
    </subcellularLocation>
</comment>
<dbReference type="GO" id="GO:0005886">
    <property type="term" value="C:plasma membrane"/>
    <property type="evidence" value="ECO:0007669"/>
    <property type="project" value="UniProtKB-SubCell"/>
</dbReference>
<dbReference type="KEGG" id="ccin:107268600"/>
<dbReference type="PANTHER" id="PTHR21143">
    <property type="entry name" value="INVERTEBRATE GUSTATORY RECEPTOR"/>
    <property type="match status" value="1"/>
</dbReference>
<dbReference type="GO" id="GO:0030425">
    <property type="term" value="C:dendrite"/>
    <property type="evidence" value="ECO:0007669"/>
    <property type="project" value="TreeGrafter"/>
</dbReference>
<feature type="transmembrane region" description="Helical" evidence="8">
    <location>
        <begin position="630"/>
        <end position="657"/>
    </location>
</feature>
<keyword evidence="6" id="KW-0675">Receptor</keyword>
<dbReference type="GO" id="GO:0007165">
    <property type="term" value="P:signal transduction"/>
    <property type="evidence" value="ECO:0007669"/>
    <property type="project" value="UniProtKB-KW"/>
</dbReference>
<dbReference type="GO" id="GO:0050909">
    <property type="term" value="P:sensory perception of taste"/>
    <property type="evidence" value="ECO:0007669"/>
    <property type="project" value="InterPro"/>
</dbReference>
<dbReference type="Proteomes" id="UP000694920">
    <property type="component" value="Unplaced"/>
</dbReference>
<feature type="transmembrane region" description="Helical" evidence="8">
    <location>
        <begin position="299"/>
        <end position="321"/>
    </location>
</feature>
<organism evidence="9 10">
    <name type="scientific">Cephus cinctus</name>
    <name type="common">Wheat stem sawfly</name>
    <dbReference type="NCBI Taxonomy" id="211228"/>
    <lineage>
        <taxon>Eukaryota</taxon>
        <taxon>Metazoa</taxon>
        <taxon>Ecdysozoa</taxon>
        <taxon>Arthropoda</taxon>
        <taxon>Hexapoda</taxon>
        <taxon>Insecta</taxon>
        <taxon>Pterygota</taxon>
        <taxon>Neoptera</taxon>
        <taxon>Endopterygota</taxon>
        <taxon>Hymenoptera</taxon>
        <taxon>Cephoidea</taxon>
        <taxon>Cephidae</taxon>
        <taxon>Cephus</taxon>
    </lineage>
</organism>
<dbReference type="RefSeq" id="XP_024941651.1">
    <property type="nucleotide sequence ID" value="XM_025085883.1"/>
</dbReference>
<evidence type="ECO:0000256" key="4">
    <source>
        <dbReference type="ARBA" id="ARBA00022989"/>
    </source>
</evidence>
<feature type="transmembrane region" description="Helical" evidence="8">
    <location>
        <begin position="844"/>
        <end position="863"/>
    </location>
</feature>
<feature type="transmembrane region" description="Helical" evidence="8">
    <location>
        <begin position="768"/>
        <end position="786"/>
    </location>
</feature>
<dbReference type="GO" id="GO:0030424">
    <property type="term" value="C:axon"/>
    <property type="evidence" value="ECO:0007669"/>
    <property type="project" value="TreeGrafter"/>
</dbReference>
<feature type="transmembrane region" description="Helical" evidence="8">
    <location>
        <begin position="275"/>
        <end position="293"/>
    </location>
</feature>